<dbReference type="SUPFAM" id="SSF48371">
    <property type="entry name" value="ARM repeat"/>
    <property type="match status" value="1"/>
</dbReference>
<dbReference type="EMBL" id="HACG01007323">
    <property type="protein sequence ID" value="CEK54188.1"/>
    <property type="molecule type" value="Transcribed_RNA"/>
</dbReference>
<organism evidence="2">
    <name type="scientific">Arion vulgaris</name>
    <dbReference type="NCBI Taxonomy" id="1028688"/>
    <lineage>
        <taxon>Eukaryota</taxon>
        <taxon>Metazoa</taxon>
        <taxon>Spiralia</taxon>
        <taxon>Lophotrochozoa</taxon>
        <taxon>Mollusca</taxon>
        <taxon>Gastropoda</taxon>
        <taxon>Heterobranchia</taxon>
        <taxon>Euthyneura</taxon>
        <taxon>Panpulmonata</taxon>
        <taxon>Eupulmonata</taxon>
        <taxon>Stylommatophora</taxon>
        <taxon>Helicina</taxon>
        <taxon>Arionoidea</taxon>
        <taxon>Arionidae</taxon>
        <taxon>Arion</taxon>
    </lineage>
</organism>
<dbReference type="PANTHER" id="PTHR46345:SF8">
    <property type="entry name" value="FORMIN 3, ISOFORM B"/>
    <property type="match status" value="1"/>
</dbReference>
<dbReference type="Gene3D" id="1.10.238.150">
    <property type="entry name" value="Formin, FH3 diaphanous domain"/>
    <property type="match status" value="1"/>
</dbReference>
<protein>
    <recommendedName>
        <fullName evidence="1">Formin FH3 domain-containing protein</fullName>
    </recommendedName>
</protein>
<dbReference type="InterPro" id="IPR016024">
    <property type="entry name" value="ARM-type_fold"/>
</dbReference>
<dbReference type="Pfam" id="PF06367">
    <property type="entry name" value="Drf_FH3"/>
    <property type="match status" value="1"/>
</dbReference>
<reference evidence="2" key="1">
    <citation type="submission" date="2014-12" db="EMBL/GenBank/DDBJ databases">
        <title>Insight into the proteome of Arion vulgaris.</title>
        <authorList>
            <person name="Aradska J."/>
            <person name="Bulat T."/>
            <person name="Smidak R."/>
            <person name="Sarate P."/>
            <person name="Gangsoo J."/>
            <person name="Sialana F."/>
            <person name="Bilban M."/>
            <person name="Lubec G."/>
        </authorList>
    </citation>
    <scope>NUCLEOTIDE SEQUENCE</scope>
    <source>
        <tissue evidence="2">Skin</tissue>
    </source>
</reference>
<evidence type="ECO:0000259" key="1">
    <source>
        <dbReference type="Pfam" id="PF06367"/>
    </source>
</evidence>
<dbReference type="PANTHER" id="PTHR46345">
    <property type="entry name" value="INVERTED FORMIN-2"/>
    <property type="match status" value="1"/>
</dbReference>
<accession>A0A0B6YDG4</accession>
<dbReference type="AlphaFoldDB" id="A0A0B6YDG4"/>
<gene>
    <name evidence="2" type="primary">ORF22163</name>
</gene>
<dbReference type="InterPro" id="IPR010472">
    <property type="entry name" value="FH3_dom"/>
</dbReference>
<dbReference type="GO" id="GO:0003779">
    <property type="term" value="F:actin binding"/>
    <property type="evidence" value="ECO:0007669"/>
    <property type="project" value="InterPro"/>
</dbReference>
<feature type="domain" description="Formin FH3" evidence="1">
    <location>
        <begin position="2"/>
        <end position="75"/>
    </location>
</feature>
<proteinExistence type="predicted"/>
<evidence type="ECO:0000313" key="2">
    <source>
        <dbReference type="EMBL" id="CEK54188.1"/>
    </source>
</evidence>
<name>A0A0B6YDG4_9EUPU</name>
<feature type="non-terminal residue" evidence="2">
    <location>
        <position position="76"/>
    </location>
</feature>
<sequence>DVFEEELSADTEAMLESSKEAIDINNHQDLFTAIYNKVNGSTLNLSLLSILYNLYQIDPNSSQSESTWILVEKLTQ</sequence>
<feature type="non-terminal residue" evidence="2">
    <location>
        <position position="1"/>
    </location>
</feature>